<name>A0A4Q4T7W6_9PEZI</name>
<evidence type="ECO:0000313" key="6">
    <source>
        <dbReference type="EMBL" id="RYP00341.1"/>
    </source>
</evidence>
<feature type="compositionally biased region" description="Basic and acidic residues" evidence="4">
    <location>
        <begin position="22"/>
        <end position="33"/>
    </location>
</feature>
<dbReference type="GO" id="GO:1905786">
    <property type="term" value="P:positive regulation of anaphase-promoting complex-dependent catabolic process"/>
    <property type="evidence" value="ECO:0007669"/>
    <property type="project" value="TreeGrafter"/>
</dbReference>
<dbReference type="InterPro" id="IPR056150">
    <property type="entry name" value="WD40_CDC20-Fz"/>
</dbReference>
<keyword evidence="2" id="KW-0853">WD repeat</keyword>
<organism evidence="6 7">
    <name type="scientific">Monosporascus ibericus</name>
    <dbReference type="NCBI Taxonomy" id="155417"/>
    <lineage>
        <taxon>Eukaryota</taxon>
        <taxon>Fungi</taxon>
        <taxon>Dikarya</taxon>
        <taxon>Ascomycota</taxon>
        <taxon>Pezizomycotina</taxon>
        <taxon>Sordariomycetes</taxon>
        <taxon>Xylariomycetidae</taxon>
        <taxon>Xylariales</taxon>
        <taxon>Xylariales incertae sedis</taxon>
        <taxon>Monosporascus</taxon>
    </lineage>
</organism>
<gene>
    <name evidence="6" type="ORF">DL764_006541</name>
</gene>
<evidence type="ECO:0000259" key="5">
    <source>
        <dbReference type="Pfam" id="PF24807"/>
    </source>
</evidence>
<dbReference type="SMART" id="SM00320">
    <property type="entry name" value="WD40"/>
    <property type="match status" value="2"/>
</dbReference>
<dbReference type="Gene3D" id="2.130.10.10">
    <property type="entry name" value="YVTN repeat-like/Quinoprotein amine dehydrogenase"/>
    <property type="match status" value="1"/>
</dbReference>
<dbReference type="STRING" id="155417.A0A4Q4T7W6"/>
<protein>
    <recommendedName>
        <fullName evidence="5">CDC20/Fizzy WD40 domain-containing protein</fullName>
    </recommendedName>
</protein>
<evidence type="ECO:0000256" key="4">
    <source>
        <dbReference type="SAM" id="MobiDB-lite"/>
    </source>
</evidence>
<sequence length="564" mass="61598">MPIPIPSPDRFVPIRGTPPLGERFRSSKEPHELSTSERLVRTDSFAPDAFISRTRRAEMSVSVGGLAPGGSAIEGGRGRLFSPGTHARLYATSFSNVRPESEKEQEKHEGRLALALKMDRVQRVLDFDSYAKTFPRWSGSSRGRSRIDTTRTTWNGTEWSNDDYIPRAPRDVRALPNAPFRVLDAPGLRDDFYCSIMAYDANCNTLAVGLGNLLYGWSESTGVTLMNAGLGDGSWLTSVAFSSEQGGKSILAFGRSNGRLSLMSLFEHLLPRFETQQAAPVASLSWRPMTTTRGSLNPFSPGTPEVNRHNWPGATTLLAQIKVHSQQVCGLAWSYNGEQFATGGNDNLCCLFDHKTIIDEEVEPTDSRETLACKCVPAGSEKHRWQHGAAVKAIAFCPWREGLIATGGGSNDKCIHFFHTSSGAALATIAVAAQVTSLIWSTTRRELAATFGYAQPDHPYRIAVFSWPDCRQVAAVPWEGDHRALYAIPYPAGPSDTYRTRGRRRSRTAAEGCIVVASSDESVKFHEVWTAGPKATTGLESGVLAGSDILEMGEGIDKEGDIIR</sequence>
<evidence type="ECO:0000313" key="7">
    <source>
        <dbReference type="Proteomes" id="UP000293360"/>
    </source>
</evidence>
<proteinExistence type="inferred from homology"/>
<dbReference type="InterPro" id="IPR015943">
    <property type="entry name" value="WD40/YVTN_repeat-like_dom_sf"/>
</dbReference>
<dbReference type="EMBL" id="QJNU01000393">
    <property type="protein sequence ID" value="RYP00341.1"/>
    <property type="molecule type" value="Genomic_DNA"/>
</dbReference>
<keyword evidence="3" id="KW-0677">Repeat</keyword>
<dbReference type="InterPro" id="IPR001680">
    <property type="entry name" value="WD40_rpt"/>
</dbReference>
<dbReference type="GO" id="GO:1990757">
    <property type="term" value="F:ubiquitin ligase activator activity"/>
    <property type="evidence" value="ECO:0007669"/>
    <property type="project" value="TreeGrafter"/>
</dbReference>
<dbReference type="GO" id="GO:0010997">
    <property type="term" value="F:anaphase-promoting complex binding"/>
    <property type="evidence" value="ECO:0007669"/>
    <property type="project" value="InterPro"/>
</dbReference>
<dbReference type="PANTHER" id="PTHR19918:SF5">
    <property type="entry name" value="MEIOSIS-SPECIFIC APC_C ACTIVATOR PROTEIN AMA1"/>
    <property type="match status" value="1"/>
</dbReference>
<feature type="domain" description="CDC20/Fizzy WD40" evidence="5">
    <location>
        <begin position="183"/>
        <end position="491"/>
    </location>
</feature>
<accession>A0A4Q4T7W6</accession>
<dbReference type="Proteomes" id="UP000293360">
    <property type="component" value="Unassembled WGS sequence"/>
</dbReference>
<evidence type="ECO:0000256" key="1">
    <source>
        <dbReference type="ARBA" id="ARBA00006445"/>
    </source>
</evidence>
<dbReference type="InterPro" id="IPR036322">
    <property type="entry name" value="WD40_repeat_dom_sf"/>
</dbReference>
<dbReference type="OrthoDB" id="10263272at2759"/>
<dbReference type="GO" id="GO:0031145">
    <property type="term" value="P:anaphase-promoting complex-dependent catabolic process"/>
    <property type="evidence" value="ECO:0007669"/>
    <property type="project" value="TreeGrafter"/>
</dbReference>
<keyword evidence="7" id="KW-1185">Reference proteome</keyword>
<evidence type="ECO:0000256" key="2">
    <source>
        <dbReference type="ARBA" id="ARBA00022574"/>
    </source>
</evidence>
<reference evidence="6 7" key="1">
    <citation type="submission" date="2018-06" db="EMBL/GenBank/DDBJ databases">
        <title>Complete Genomes of Monosporascus.</title>
        <authorList>
            <person name="Robinson A.J."/>
            <person name="Natvig D.O."/>
        </authorList>
    </citation>
    <scope>NUCLEOTIDE SEQUENCE [LARGE SCALE GENOMIC DNA]</scope>
    <source>
        <strain evidence="6 7">CBS 110550</strain>
    </source>
</reference>
<dbReference type="PANTHER" id="PTHR19918">
    <property type="entry name" value="CELL DIVISION CYCLE 20 CDC20 FIZZY -RELATED"/>
    <property type="match status" value="1"/>
</dbReference>
<evidence type="ECO:0000256" key="3">
    <source>
        <dbReference type="ARBA" id="ARBA00022737"/>
    </source>
</evidence>
<comment type="similarity">
    <text evidence="1">Belongs to the WD repeat CDC20/Fizzy family.</text>
</comment>
<comment type="caution">
    <text evidence="6">The sequence shown here is derived from an EMBL/GenBank/DDBJ whole genome shotgun (WGS) entry which is preliminary data.</text>
</comment>
<dbReference type="Pfam" id="PF24807">
    <property type="entry name" value="WD40_CDC20-Fz"/>
    <property type="match status" value="1"/>
</dbReference>
<feature type="region of interest" description="Disordered" evidence="4">
    <location>
        <begin position="1"/>
        <end position="33"/>
    </location>
</feature>
<dbReference type="AlphaFoldDB" id="A0A4Q4T7W6"/>
<dbReference type="InterPro" id="IPR033010">
    <property type="entry name" value="Cdc20/Fizzy"/>
</dbReference>
<dbReference type="GO" id="GO:0005680">
    <property type="term" value="C:anaphase-promoting complex"/>
    <property type="evidence" value="ECO:0007669"/>
    <property type="project" value="TreeGrafter"/>
</dbReference>
<dbReference type="SUPFAM" id="SSF50978">
    <property type="entry name" value="WD40 repeat-like"/>
    <property type="match status" value="1"/>
</dbReference>